<accession>A0A497XRZ3</accession>
<evidence type="ECO:0000313" key="2">
    <source>
        <dbReference type="Proteomes" id="UP000273898"/>
    </source>
</evidence>
<gene>
    <name evidence="1" type="ORF">BCL90_5166</name>
</gene>
<dbReference type="EMBL" id="RCCK01000016">
    <property type="protein sequence ID" value="RLJ69568.1"/>
    <property type="molecule type" value="Genomic_DNA"/>
</dbReference>
<proteinExistence type="predicted"/>
<dbReference type="Proteomes" id="UP000273898">
    <property type="component" value="Unassembled WGS sequence"/>
</dbReference>
<evidence type="ECO:0000313" key="1">
    <source>
        <dbReference type="EMBL" id="RLJ69568.1"/>
    </source>
</evidence>
<protein>
    <submittedName>
        <fullName evidence="1">Uncharacterized protein</fullName>
    </submittedName>
</protein>
<sequence length="36" mass="4306">MRKTLNRMQANNLHPEIEQLTIIKNLLPKEQPDKHI</sequence>
<reference evidence="1 2" key="1">
    <citation type="submission" date="2018-10" db="EMBL/GenBank/DDBJ databases">
        <title>Genomic Encyclopedia of Archaeal and Bacterial Type Strains, Phase II (KMG-II): from individual species to whole genera.</title>
        <authorList>
            <person name="Goeker M."/>
        </authorList>
    </citation>
    <scope>NUCLEOTIDE SEQUENCE [LARGE SCALE GENOMIC DNA]</scope>
    <source>
        <strain evidence="1 2">DSM 19624</strain>
    </source>
</reference>
<name>A0A497XRZ3_9SPHI</name>
<organism evidence="1 2">
    <name type="scientific">Pedobacter alluvionis</name>
    <dbReference type="NCBI Taxonomy" id="475253"/>
    <lineage>
        <taxon>Bacteria</taxon>
        <taxon>Pseudomonadati</taxon>
        <taxon>Bacteroidota</taxon>
        <taxon>Sphingobacteriia</taxon>
        <taxon>Sphingobacteriales</taxon>
        <taxon>Sphingobacteriaceae</taxon>
        <taxon>Pedobacter</taxon>
    </lineage>
</organism>
<comment type="caution">
    <text evidence="1">The sequence shown here is derived from an EMBL/GenBank/DDBJ whole genome shotgun (WGS) entry which is preliminary data.</text>
</comment>
<dbReference type="AlphaFoldDB" id="A0A497XRZ3"/>